<evidence type="ECO:0000313" key="3">
    <source>
        <dbReference type="EMBL" id="SDZ43881.1"/>
    </source>
</evidence>
<dbReference type="InterPro" id="IPR032466">
    <property type="entry name" value="Metal_Hydrolase"/>
</dbReference>
<sequence length="297" mass="32648">MAPPVSDEDVPRFWAALGLPGLADVHTHFLPERMMRRVWAHFDEAGPLVGMPWPIRYRGSDDSRVAVLRSLGVRAFSALAYAHRPGMALDLNAWTLDFAARTPGCLPCATFFPEPGVLDYTRDALARGARLFKLHLQVADFHPADPLLDDVWGLLAEADVPVIVHAGSGPVAHGHTGPGPFGSVLARHPRLRAVIAHLGAPEYLDFLRLAETYERVALDTTMMFTGFFDLAQPFPALALPRLRDLGTAGKVLLGSDFPNIPYPYARQLEGLARLDFGDAWLRAVYWENAAHLFALEG</sequence>
<dbReference type="Proteomes" id="UP000199632">
    <property type="component" value="Unassembled WGS sequence"/>
</dbReference>
<proteinExistence type="predicted"/>
<organism evidence="3 4">
    <name type="scientific">Asanoa ishikariensis</name>
    <dbReference type="NCBI Taxonomy" id="137265"/>
    <lineage>
        <taxon>Bacteria</taxon>
        <taxon>Bacillati</taxon>
        <taxon>Actinomycetota</taxon>
        <taxon>Actinomycetes</taxon>
        <taxon>Micromonosporales</taxon>
        <taxon>Micromonosporaceae</taxon>
        <taxon>Asanoa</taxon>
    </lineage>
</organism>
<name>A0A1H3T223_9ACTN</name>
<dbReference type="GO" id="GO:0016787">
    <property type="term" value="F:hydrolase activity"/>
    <property type="evidence" value="ECO:0007669"/>
    <property type="project" value="InterPro"/>
</dbReference>
<dbReference type="InterPro" id="IPR006680">
    <property type="entry name" value="Amidohydro-rel"/>
</dbReference>
<evidence type="ECO:0000313" key="4">
    <source>
        <dbReference type="Proteomes" id="UP000199632"/>
    </source>
</evidence>
<feature type="domain" description="Amidohydrolase-related" evidence="2">
    <location>
        <begin position="24"/>
        <end position="294"/>
    </location>
</feature>
<reference evidence="4" key="1">
    <citation type="submission" date="2016-10" db="EMBL/GenBank/DDBJ databases">
        <authorList>
            <person name="Varghese N."/>
            <person name="Submissions S."/>
        </authorList>
    </citation>
    <scope>NUCLEOTIDE SEQUENCE [LARGE SCALE GENOMIC DNA]</scope>
    <source>
        <strain evidence="4">DSM 44718</strain>
    </source>
</reference>
<dbReference type="RefSeq" id="WP_090798107.1">
    <property type="nucleotide sequence ID" value="NZ_BOND01000004.1"/>
</dbReference>
<keyword evidence="4" id="KW-1185">Reference proteome</keyword>
<dbReference type="PANTHER" id="PTHR21240">
    <property type="entry name" value="2-AMINO-3-CARBOXYLMUCONATE-6-SEMIALDEHYDE DECARBOXYLASE"/>
    <property type="match status" value="1"/>
</dbReference>
<dbReference type="GO" id="GO:0016831">
    <property type="term" value="F:carboxy-lyase activity"/>
    <property type="evidence" value="ECO:0007669"/>
    <property type="project" value="InterPro"/>
</dbReference>
<dbReference type="GO" id="GO:0019748">
    <property type="term" value="P:secondary metabolic process"/>
    <property type="evidence" value="ECO:0007669"/>
    <property type="project" value="TreeGrafter"/>
</dbReference>
<dbReference type="PANTHER" id="PTHR21240:SF28">
    <property type="entry name" value="ISO-OROTATE DECARBOXYLASE (EUROFUNG)"/>
    <property type="match status" value="1"/>
</dbReference>
<gene>
    <name evidence="3" type="ORF">SAMN05421684_5034</name>
</gene>
<evidence type="ECO:0000259" key="2">
    <source>
        <dbReference type="Pfam" id="PF04909"/>
    </source>
</evidence>
<evidence type="ECO:0000256" key="1">
    <source>
        <dbReference type="ARBA" id="ARBA00023239"/>
    </source>
</evidence>
<dbReference type="AlphaFoldDB" id="A0A1H3T223"/>
<dbReference type="OrthoDB" id="5172791at2"/>
<protein>
    <recommendedName>
        <fullName evidence="2">Amidohydrolase-related domain-containing protein</fullName>
    </recommendedName>
</protein>
<dbReference type="Gene3D" id="3.20.20.140">
    <property type="entry name" value="Metal-dependent hydrolases"/>
    <property type="match status" value="1"/>
</dbReference>
<dbReference type="GO" id="GO:0005737">
    <property type="term" value="C:cytoplasm"/>
    <property type="evidence" value="ECO:0007669"/>
    <property type="project" value="TreeGrafter"/>
</dbReference>
<dbReference type="EMBL" id="FNQB01000003">
    <property type="protein sequence ID" value="SDZ43881.1"/>
    <property type="molecule type" value="Genomic_DNA"/>
</dbReference>
<dbReference type="Pfam" id="PF04909">
    <property type="entry name" value="Amidohydro_2"/>
    <property type="match status" value="1"/>
</dbReference>
<dbReference type="CDD" id="cd01292">
    <property type="entry name" value="metallo-dependent_hydrolases"/>
    <property type="match status" value="1"/>
</dbReference>
<dbReference type="STRING" id="137265.SAMN05421684_5034"/>
<keyword evidence="1" id="KW-0456">Lyase</keyword>
<dbReference type="InterPro" id="IPR032465">
    <property type="entry name" value="ACMSD"/>
</dbReference>
<accession>A0A1H3T223</accession>
<dbReference type="SUPFAM" id="SSF51556">
    <property type="entry name" value="Metallo-dependent hydrolases"/>
    <property type="match status" value="1"/>
</dbReference>